<reference evidence="9" key="3">
    <citation type="submission" date="2025-09" db="UniProtKB">
        <authorList>
            <consortium name="Ensembl"/>
        </authorList>
    </citation>
    <scope>IDENTIFICATION</scope>
</reference>
<dbReference type="SUPFAM" id="SSF46966">
    <property type="entry name" value="Spectrin repeat"/>
    <property type="match status" value="9"/>
</dbReference>
<dbReference type="InterPro" id="IPR003108">
    <property type="entry name" value="GAR_dom"/>
</dbReference>
<dbReference type="GO" id="GO:0005737">
    <property type="term" value="C:cytoplasm"/>
    <property type="evidence" value="ECO:0007669"/>
    <property type="project" value="TreeGrafter"/>
</dbReference>
<feature type="domain" description="EF-hand" evidence="7">
    <location>
        <begin position="1826"/>
        <end position="1861"/>
    </location>
</feature>
<keyword evidence="3" id="KW-0479">Metal-binding</keyword>
<feature type="region of interest" description="Disordered" evidence="6">
    <location>
        <begin position="33"/>
        <end position="162"/>
    </location>
</feature>
<evidence type="ECO:0000259" key="8">
    <source>
        <dbReference type="PROSITE" id="PS51460"/>
    </source>
</evidence>
<evidence type="ECO:0000256" key="1">
    <source>
        <dbReference type="ARBA" id="ARBA00004245"/>
    </source>
</evidence>
<dbReference type="Gene3D" id="1.10.238.10">
    <property type="entry name" value="EF-hand"/>
    <property type="match status" value="1"/>
</dbReference>
<organism evidence="9 10">
    <name type="scientific">Sparus aurata</name>
    <name type="common">Gilthead sea bream</name>
    <dbReference type="NCBI Taxonomy" id="8175"/>
    <lineage>
        <taxon>Eukaryota</taxon>
        <taxon>Metazoa</taxon>
        <taxon>Chordata</taxon>
        <taxon>Craniata</taxon>
        <taxon>Vertebrata</taxon>
        <taxon>Euteleostomi</taxon>
        <taxon>Actinopterygii</taxon>
        <taxon>Neopterygii</taxon>
        <taxon>Teleostei</taxon>
        <taxon>Neoteleostei</taxon>
        <taxon>Acanthomorphata</taxon>
        <taxon>Eupercaria</taxon>
        <taxon>Spariformes</taxon>
        <taxon>Sparidae</taxon>
        <taxon>Sparus</taxon>
    </lineage>
</organism>
<dbReference type="InterPro" id="IPR002017">
    <property type="entry name" value="Spectrin_repeat"/>
</dbReference>
<dbReference type="GO" id="GO:0005882">
    <property type="term" value="C:intermediate filament"/>
    <property type="evidence" value="ECO:0007669"/>
    <property type="project" value="TreeGrafter"/>
</dbReference>
<evidence type="ECO:0000256" key="6">
    <source>
        <dbReference type="SAM" id="MobiDB-lite"/>
    </source>
</evidence>
<dbReference type="SUPFAM" id="SSF47473">
    <property type="entry name" value="EF-hand"/>
    <property type="match status" value="1"/>
</dbReference>
<evidence type="ECO:0000256" key="5">
    <source>
        <dbReference type="ARBA" id="ARBA00023212"/>
    </source>
</evidence>
<evidence type="ECO:0000256" key="3">
    <source>
        <dbReference type="ARBA" id="ARBA00022723"/>
    </source>
</evidence>
<reference evidence="9" key="1">
    <citation type="submission" date="2021-04" db="EMBL/GenBank/DDBJ databases">
        <authorList>
            <consortium name="Wellcome Sanger Institute Data Sharing"/>
        </authorList>
    </citation>
    <scope>NUCLEOTIDE SEQUENCE [LARGE SCALE GENOMIC DNA]</scope>
</reference>
<dbReference type="InterPro" id="IPR018159">
    <property type="entry name" value="Spectrin/alpha-actinin"/>
</dbReference>
<evidence type="ECO:0000313" key="10">
    <source>
        <dbReference type="Proteomes" id="UP000472265"/>
    </source>
</evidence>
<reference evidence="9" key="2">
    <citation type="submission" date="2025-08" db="UniProtKB">
        <authorList>
            <consortium name="Ensembl"/>
        </authorList>
    </citation>
    <scope>IDENTIFICATION</scope>
</reference>
<dbReference type="PROSITE" id="PS51460">
    <property type="entry name" value="GAR"/>
    <property type="match status" value="1"/>
</dbReference>
<feature type="domain" description="GAR" evidence="8">
    <location>
        <begin position="1902"/>
        <end position="1974"/>
    </location>
</feature>
<dbReference type="GO" id="GO:0008017">
    <property type="term" value="F:microtubule binding"/>
    <property type="evidence" value="ECO:0007669"/>
    <property type="project" value="InterPro"/>
</dbReference>
<dbReference type="PANTHER" id="PTHR23169">
    <property type="entry name" value="ENVOPLAKIN"/>
    <property type="match status" value="1"/>
</dbReference>
<dbReference type="GO" id="GO:0045104">
    <property type="term" value="P:intermediate filament cytoskeleton organization"/>
    <property type="evidence" value="ECO:0007669"/>
    <property type="project" value="InterPro"/>
</dbReference>
<protein>
    <recommendedName>
        <fullName evidence="11">Microtubule actin crosslinking factor 1b</fullName>
    </recommendedName>
</protein>
<dbReference type="Pfam" id="PF13499">
    <property type="entry name" value="EF-hand_7"/>
    <property type="match status" value="1"/>
</dbReference>
<feature type="compositionally biased region" description="Basic and acidic residues" evidence="6">
    <location>
        <begin position="33"/>
        <end position="81"/>
    </location>
</feature>
<dbReference type="InterPro" id="IPR036534">
    <property type="entry name" value="GAR_dom_sf"/>
</dbReference>
<feature type="compositionally biased region" description="Polar residues" evidence="6">
    <location>
        <begin position="93"/>
        <end position="125"/>
    </location>
</feature>
<dbReference type="Ensembl" id="ENSSAUT00010041773.1">
    <property type="protein sequence ID" value="ENSSAUP00010039635.1"/>
    <property type="gene ID" value="ENSSAUG00010016681.1"/>
</dbReference>
<dbReference type="Gene3D" id="1.20.58.60">
    <property type="match status" value="10"/>
</dbReference>
<dbReference type="GO" id="GO:0042060">
    <property type="term" value="P:wound healing"/>
    <property type="evidence" value="ECO:0007669"/>
    <property type="project" value="TreeGrafter"/>
</dbReference>
<dbReference type="InterPro" id="IPR011992">
    <property type="entry name" value="EF-hand-dom_pair"/>
</dbReference>
<feature type="domain" description="EF-hand" evidence="7">
    <location>
        <begin position="1862"/>
        <end position="1897"/>
    </location>
</feature>
<dbReference type="FunFam" id="3.30.920.20:FF:000002">
    <property type="entry name" value="dystonin isoform X1"/>
    <property type="match status" value="1"/>
</dbReference>
<proteinExistence type="predicted"/>
<gene>
    <name evidence="9" type="primary">macf1b</name>
</gene>
<dbReference type="GO" id="GO:0005198">
    <property type="term" value="F:structural molecule activity"/>
    <property type="evidence" value="ECO:0007669"/>
    <property type="project" value="TreeGrafter"/>
</dbReference>
<keyword evidence="10" id="KW-1185">Reference proteome</keyword>
<evidence type="ECO:0000313" key="9">
    <source>
        <dbReference type="Ensembl" id="ENSSAUP00010039635.1"/>
    </source>
</evidence>
<dbReference type="SMART" id="SM00150">
    <property type="entry name" value="SPEC"/>
    <property type="match status" value="10"/>
</dbReference>
<feature type="compositionally biased region" description="Basic and acidic residues" evidence="6">
    <location>
        <begin position="139"/>
        <end position="158"/>
    </location>
</feature>
<evidence type="ECO:0008006" key="11">
    <source>
        <dbReference type="Google" id="ProtNLM"/>
    </source>
</evidence>
<dbReference type="SMART" id="SM00243">
    <property type="entry name" value="GAS2"/>
    <property type="match status" value="1"/>
</dbReference>
<dbReference type="GeneTree" id="ENSGT00940000159045"/>
<dbReference type="FunFam" id="1.20.58.60:FF:000001">
    <property type="entry name" value="Microtubule-actin cross-linking factor 1"/>
    <property type="match status" value="3"/>
</dbReference>
<dbReference type="SUPFAM" id="SSF143575">
    <property type="entry name" value="GAS2 domain-like"/>
    <property type="match status" value="1"/>
</dbReference>
<dbReference type="Pfam" id="PF00435">
    <property type="entry name" value="Spectrin"/>
    <property type="match status" value="8"/>
</dbReference>
<keyword evidence="5" id="KW-0206">Cytoskeleton</keyword>
<dbReference type="Pfam" id="PF02187">
    <property type="entry name" value="GAS2"/>
    <property type="match status" value="1"/>
</dbReference>
<dbReference type="InParanoid" id="A0A671WKQ3"/>
<dbReference type="Proteomes" id="UP000472265">
    <property type="component" value="Chromosome 17"/>
</dbReference>
<dbReference type="CDD" id="cd00051">
    <property type="entry name" value="EFh"/>
    <property type="match status" value="1"/>
</dbReference>
<evidence type="ECO:0000259" key="7">
    <source>
        <dbReference type="PROSITE" id="PS50222"/>
    </source>
</evidence>
<evidence type="ECO:0000256" key="4">
    <source>
        <dbReference type="ARBA" id="ARBA00022837"/>
    </source>
</evidence>
<dbReference type="PANTHER" id="PTHR23169:SF33">
    <property type="entry name" value="MICROTUBULE-ACTIN CROSS-LINKING FACTOR 1, ISOFORMS 1_2_3_5"/>
    <property type="match status" value="1"/>
</dbReference>
<evidence type="ECO:0000256" key="2">
    <source>
        <dbReference type="ARBA" id="ARBA00022490"/>
    </source>
</evidence>
<accession>A0A671WKQ3</accession>
<dbReference type="CDD" id="cd00176">
    <property type="entry name" value="SPEC"/>
    <property type="match status" value="7"/>
</dbReference>
<dbReference type="PROSITE" id="PS50222">
    <property type="entry name" value="EF_HAND_2"/>
    <property type="match status" value="2"/>
</dbReference>
<dbReference type="OMA" id="PDENFKM"/>
<dbReference type="InterPro" id="IPR043197">
    <property type="entry name" value="Plakin"/>
</dbReference>
<dbReference type="SMART" id="SM00054">
    <property type="entry name" value="EFh"/>
    <property type="match status" value="2"/>
</dbReference>
<dbReference type="GO" id="GO:0005509">
    <property type="term" value="F:calcium ion binding"/>
    <property type="evidence" value="ECO:0007669"/>
    <property type="project" value="InterPro"/>
</dbReference>
<dbReference type="PROSITE" id="PS00018">
    <property type="entry name" value="EF_HAND_1"/>
    <property type="match status" value="2"/>
</dbReference>
<keyword evidence="2" id="KW-0963">Cytoplasm</keyword>
<comment type="subcellular location">
    <subcellularLocation>
        <location evidence="1">Cytoplasm</location>
        <location evidence="1">Cytoskeleton</location>
    </subcellularLocation>
</comment>
<dbReference type="InterPro" id="IPR002048">
    <property type="entry name" value="EF_hand_dom"/>
</dbReference>
<sequence>MGNLISRPSCLGQKSKHVRSDEAFLKECYQRRREWQPQEQHGEAKPDVDVKDKASEDANKDKEVENDKEAQEIEYSREEGARTPISDKPLRSSPASTIRSTSTLDNAWHSSPSPIKTSRNGTLTRRTMPPEYARSPLAHSDKSAAERRASFQRRDSREGSPWSWKTLASREVTEVTEVINNDTSKVRPATNQASVFDELGMTINYLILYSFLLLLQKCSFFTRNHPPTVFHPFTVYLILVMVFLKGTRSALALRDASTDSETFLQNLDALLTWVCEIEELTANQKPPSSEVKVVKAQLQEQKLLQRLLTDRRRSMDSMMLEGPRLVEAHPGEEGEQAEVKLSTLKQKWEALQRDAEQRRASLELILPRAQLFQEGVDSLQQWLMSVEQTLAELRNAERVMLHLSEATERAKVGYLPCMIQANSECASCCLSMELYFWKFFRFLLEDEAQQVQEKMDALRIRCSVLSLSSLDVLQRLEQALEASSRCTSSQEDLHLWLGRIERELLGAAGAQTHAGDAVLCAAERQRVTYHTVKQWTICSHQLEQAVVKEMTWFRDTALSLEKLKTIHLDPELIAELLYEQKVRGILHISFNATTSLTKFRPKSVFLTSVFCCHLSMQTPLEALQEQCNTTSATNSHVVLQLEHAQSLLLQFSEGLGEVSPWLEETQTLIGQLSLSTISYEAFREQQDLLQGLRESIAEHRPLIARLCSVAKRLSELNPVQGDEFCQKATEAEEQHRAIRDRVRETANLLEESLPRFTQLNERMTLIRESLDRLRSRIQTPSSLQGLTPRIQEQLQDNKLTLSELSKLELGLSSVKTQADELLANTQAAVSGLSQMWDETHTEAQERESWLLKLLDLALKFWSDVGDVTAALSETLREDIDSLQGDLDTLGVLGMDLMSACGDTDKPDVTKSLDELYCTWNNLSKLWNECHKKLEESLQMALHYQDTMQVRAHYAYPHTNKYVAFMVGTDLGSVKEQLCDLKEFKRELYQKKIEIESLNHRFVCRLSPGSERPGSVSPLCDFRQRWDSLESETVGRQHQLECALLGLGQFQNTLDELHTWLSRTAEQLQGSQPISIDLQACEIELAKHKVLRNDVMSHVRTMESLNKAGRGLLEVGTVDSPHGLQSQLEQLNESWEFVRCETERRQLELENRLSQVQDVTMEIQDLLQWLDNTDMRLSSSKTMWSMPDSASERLNAHLELCAEMESKFHTYTDVRNAIHRMLESSDVVRGSSTEHSLSILEQKWASVYSKIQERKAKLTEGLSLAKDFHSTVQELLTKMSKCEESVGLLPAPSFVLDTVCTQLQEHRTLLNEVNGHSEKRSTVENTARRLTEMTRKEDCDVIHNLIMTVQDRFKKLQQRVSERGRKLEEAKKSAKQFNESWRLLLDWMTEVEQTLDTHKEIAVSHEEIKQQLTEQKEFQKLLRSKRPMYDATSKNGRNLHERAQTGRDRQHLENQMAELKDTWDTISGKSMERQHKLEEALLFSGRFTDALQALNDWLYRAEPQLAEDVPVCGDKDIVHNLIDKHKAFQKELGKRAGCIRTLKRSVRDLTRSSTADAHWLQEQMDELEGRWEAVCKLSVSKQDRLEAALQQAEKFDGLVHTFMERLAEAERVLKYGAIPEDEEGLLAFRKQHKESMDALQAQAVELQNIHGLGEEILASCHPDSIITLKSWISVTKTRYEEVQTWAQQQGQKIDASLAALEAEREEVQRLLDWISSAEEALSLRDQEPPVETTEQNQELIAQHIVFMEELKKKFPEVEHATKSFVRADPSLHIALSQLVSQWQKLWLLAVARQKHLEQHQQALKEMEEFANFDFNIWRKRYMQWISHMKSRILDVFRSIDRDQDGRISQREFIDYVLASKFPTNSLEMNAVANIFDMNSDGFIDYYEFVSALHPSRDPYRKALDADQINEEVSRQVSQCNCPKRFQVEQISANRYRFGDSQQLRMVRILRSTLMVRVGGGWTALDEFLVKNDPCRVKGRTNLKIKEKYLSPAGSSAKGLTVSRSNSSLSLYSSASAPTSPMTRKASQKVCAVTAGNIYYFF</sequence>
<dbReference type="Gene3D" id="3.30.920.20">
    <property type="entry name" value="Gas2-like domain"/>
    <property type="match status" value="1"/>
</dbReference>
<dbReference type="InterPro" id="IPR018247">
    <property type="entry name" value="EF_Hand_1_Ca_BS"/>
</dbReference>
<keyword evidence="4" id="KW-0106">Calcium</keyword>
<dbReference type="GO" id="GO:0005886">
    <property type="term" value="C:plasma membrane"/>
    <property type="evidence" value="ECO:0007669"/>
    <property type="project" value="UniProtKB-SubCell"/>
</dbReference>
<name>A0A671WKQ3_SPAAU</name>